<dbReference type="EMBL" id="BJUU01000008">
    <property type="protein sequence ID" value="GEK80224.1"/>
    <property type="molecule type" value="Genomic_DNA"/>
</dbReference>
<evidence type="ECO:0000313" key="2">
    <source>
        <dbReference type="EMBL" id="GEK80224.1"/>
    </source>
</evidence>
<gene>
    <name evidence="2" type="ORF">ABA31_15750</name>
</gene>
<organism evidence="2 3">
    <name type="scientific">Agrococcus baldri</name>
    <dbReference type="NCBI Taxonomy" id="153730"/>
    <lineage>
        <taxon>Bacteria</taxon>
        <taxon>Bacillati</taxon>
        <taxon>Actinomycetota</taxon>
        <taxon>Actinomycetes</taxon>
        <taxon>Micrococcales</taxon>
        <taxon>Microbacteriaceae</taxon>
        <taxon>Agrococcus</taxon>
    </lineage>
</organism>
<accession>A0AA87RBW5</accession>
<dbReference type="RefSeq" id="WP_146794306.1">
    <property type="nucleotide sequence ID" value="NZ_BJUU01000008.1"/>
</dbReference>
<evidence type="ECO:0000313" key="3">
    <source>
        <dbReference type="Proteomes" id="UP000321749"/>
    </source>
</evidence>
<sequence length="113" mass="11600">MADASGAVASARQGRALEIATWVMIGLNVLALMALAMPGAAAIELQEQLEHQFDEGYVQSNAVTVYAIGLAACTIVGNGLAIWQRRSWGLAWAIAAAAGCWIVFGIVGGGALA</sequence>
<protein>
    <submittedName>
        <fullName evidence="2">Uncharacterized protein</fullName>
    </submittedName>
</protein>
<dbReference type="Proteomes" id="UP000321749">
    <property type="component" value="Unassembled WGS sequence"/>
</dbReference>
<feature type="transmembrane region" description="Helical" evidence="1">
    <location>
        <begin position="90"/>
        <end position="112"/>
    </location>
</feature>
<comment type="caution">
    <text evidence="2">The sequence shown here is derived from an EMBL/GenBank/DDBJ whole genome shotgun (WGS) entry which is preliminary data.</text>
</comment>
<feature type="transmembrane region" description="Helical" evidence="1">
    <location>
        <begin position="19"/>
        <end position="43"/>
    </location>
</feature>
<keyword evidence="3" id="KW-1185">Reference proteome</keyword>
<keyword evidence="1" id="KW-0472">Membrane</keyword>
<keyword evidence="1" id="KW-1133">Transmembrane helix</keyword>
<reference evidence="2 3" key="1">
    <citation type="submission" date="2019-07" db="EMBL/GenBank/DDBJ databases">
        <title>Whole genome shotgun sequence of Agrococcus baldri NBRC 103055.</title>
        <authorList>
            <person name="Hosoyama A."/>
            <person name="Uohara A."/>
            <person name="Ohji S."/>
            <person name="Ichikawa N."/>
        </authorList>
    </citation>
    <scope>NUCLEOTIDE SEQUENCE [LARGE SCALE GENOMIC DNA]</scope>
    <source>
        <strain evidence="2 3">NBRC 103055</strain>
    </source>
</reference>
<feature type="transmembrane region" description="Helical" evidence="1">
    <location>
        <begin position="63"/>
        <end position="83"/>
    </location>
</feature>
<name>A0AA87RBW5_9MICO</name>
<dbReference type="AlphaFoldDB" id="A0AA87RBW5"/>
<proteinExistence type="predicted"/>
<evidence type="ECO:0000256" key="1">
    <source>
        <dbReference type="SAM" id="Phobius"/>
    </source>
</evidence>
<keyword evidence="1" id="KW-0812">Transmembrane</keyword>